<evidence type="ECO:0000313" key="3">
    <source>
        <dbReference type="Proteomes" id="UP000034793"/>
    </source>
</evidence>
<name>A0A0G0S5I6_9BACT</name>
<organism evidence="2 3">
    <name type="scientific">Candidatus Woesebacteria bacterium GW2011_GWA1_39_8</name>
    <dbReference type="NCBI Taxonomy" id="1618552"/>
    <lineage>
        <taxon>Bacteria</taxon>
        <taxon>Candidatus Woeseibacteriota</taxon>
    </lineage>
</organism>
<feature type="non-terminal residue" evidence="2">
    <location>
        <position position="524"/>
    </location>
</feature>
<keyword evidence="1" id="KW-0472">Membrane</keyword>
<feature type="transmembrane region" description="Helical" evidence="1">
    <location>
        <begin position="51"/>
        <end position="72"/>
    </location>
</feature>
<comment type="caution">
    <text evidence="2">The sequence shown here is derived from an EMBL/GenBank/DDBJ whole genome shotgun (WGS) entry which is preliminary data.</text>
</comment>
<proteinExistence type="predicted"/>
<evidence type="ECO:0000256" key="1">
    <source>
        <dbReference type="SAM" id="Phobius"/>
    </source>
</evidence>
<keyword evidence="1" id="KW-0812">Transmembrane</keyword>
<sequence>MGEDSRSLDAQLSKIQKSTRTLVPAVLPLHDILRQKYSWYYKWSLFPASKIIHWLILLLYIAGAGFITFNLFNQPKTILAASSTKAAGLGENVAGAWDDWSTPTNIYTNNNAYAVVSDVSSILSDQLKATNFGFAIPAGATINGVQVNIYRFADSNDPDLDSTQDSTVQLVKAGSATGNNKADLATYWPTVETLKSYGGAADLWGVALTAADVNASNFGVILVIQSATDANTPQTSNVDYIEIAVTYTEATTPTYDQKHYKFYQDDAGLNLATQLAAEDTTYSNASVSTNYRVRIETANTGTGAGNISRRLEFKEDAGAWTQITTNSNNVRLSLSSQFADAAATTQRLTGVGTFTAGQGKESGSDTSSISLTNAYNTEDEYSFAFQTGAASKTYQFRISNAGVALTTYTQTPQMAVASAPTVTTSAATGVTATTATGNGEITATGGLNSPARGFKVSSAGAGTCDDTTTFSEAGSYGLGTFTTPAITGLTASTAYRYRAFATNPNGTSYGSCQQFTTLAAGPTV</sequence>
<reference evidence="2 3" key="1">
    <citation type="journal article" date="2015" name="Nature">
        <title>rRNA introns, odd ribosomes, and small enigmatic genomes across a large radiation of phyla.</title>
        <authorList>
            <person name="Brown C.T."/>
            <person name="Hug L.A."/>
            <person name="Thomas B.C."/>
            <person name="Sharon I."/>
            <person name="Castelle C.J."/>
            <person name="Singh A."/>
            <person name="Wilkins M.J."/>
            <person name="Williams K.H."/>
            <person name="Banfield J.F."/>
        </authorList>
    </citation>
    <scope>NUCLEOTIDE SEQUENCE [LARGE SCALE GENOMIC DNA]</scope>
</reference>
<keyword evidence="1" id="KW-1133">Transmembrane helix</keyword>
<dbReference type="AlphaFoldDB" id="A0A0G0S5I6"/>
<accession>A0A0G0S5I6</accession>
<dbReference type="EMBL" id="LBXL01000016">
    <property type="protein sequence ID" value="KKR29990.1"/>
    <property type="molecule type" value="Genomic_DNA"/>
</dbReference>
<dbReference type="Proteomes" id="UP000034793">
    <property type="component" value="Unassembled WGS sequence"/>
</dbReference>
<gene>
    <name evidence="2" type="ORF">UT61_C0016G0001</name>
</gene>
<protein>
    <submittedName>
        <fullName evidence="2">Cytochrome c</fullName>
    </submittedName>
</protein>
<evidence type="ECO:0000313" key="2">
    <source>
        <dbReference type="EMBL" id="KKR29990.1"/>
    </source>
</evidence>